<comment type="caution">
    <text evidence="1">The sequence shown here is derived from an EMBL/GenBank/DDBJ whole genome shotgun (WGS) entry which is preliminary data.</text>
</comment>
<keyword evidence="2" id="KW-1185">Reference proteome</keyword>
<sequence length="163" mass="18211">MLICSLSPLVPICTSLLRSTNRTNIDLGGRRALTRVSVFCFIIPTQFHTHRDLRASLRKPMVSYHHIVRGRAVGVSMCHLWLFELLTSHICGAPCSVTRSPPQSWESKADGPTHLTFKTGSPQAMRCDAVIQYCQNIDGVRSTASHLKRTAHSTPNYYAYSLI</sequence>
<proteinExistence type="predicted"/>
<dbReference type="AlphaFoldDB" id="A0A1C7M8F1"/>
<gene>
    <name evidence="1" type="ORF">A0H81_06891</name>
</gene>
<dbReference type="Proteomes" id="UP000092993">
    <property type="component" value="Unassembled WGS sequence"/>
</dbReference>
<dbReference type="EMBL" id="LUGG01000007">
    <property type="protein sequence ID" value="OBZ73185.1"/>
    <property type="molecule type" value="Genomic_DNA"/>
</dbReference>
<reference evidence="1 2" key="1">
    <citation type="submission" date="2016-03" db="EMBL/GenBank/DDBJ databases">
        <title>Whole genome sequencing of Grifola frondosa 9006-11.</title>
        <authorList>
            <person name="Min B."/>
            <person name="Park H."/>
            <person name="Kim J.-G."/>
            <person name="Cho H."/>
            <person name="Oh Y.-L."/>
            <person name="Kong W.-S."/>
            <person name="Choi I.-G."/>
        </authorList>
    </citation>
    <scope>NUCLEOTIDE SEQUENCE [LARGE SCALE GENOMIC DNA]</scope>
    <source>
        <strain evidence="1 2">9006-11</strain>
    </source>
</reference>
<name>A0A1C7M8F1_GRIFR</name>
<protein>
    <submittedName>
        <fullName evidence="1">Uncharacterized protein</fullName>
    </submittedName>
</protein>
<accession>A0A1C7M8F1</accession>
<evidence type="ECO:0000313" key="1">
    <source>
        <dbReference type="EMBL" id="OBZ73185.1"/>
    </source>
</evidence>
<evidence type="ECO:0000313" key="2">
    <source>
        <dbReference type="Proteomes" id="UP000092993"/>
    </source>
</evidence>
<organism evidence="1 2">
    <name type="scientific">Grifola frondosa</name>
    <name type="common">Maitake</name>
    <name type="synonym">Polyporus frondosus</name>
    <dbReference type="NCBI Taxonomy" id="5627"/>
    <lineage>
        <taxon>Eukaryota</taxon>
        <taxon>Fungi</taxon>
        <taxon>Dikarya</taxon>
        <taxon>Basidiomycota</taxon>
        <taxon>Agaricomycotina</taxon>
        <taxon>Agaricomycetes</taxon>
        <taxon>Polyporales</taxon>
        <taxon>Grifolaceae</taxon>
        <taxon>Grifola</taxon>
    </lineage>
</organism>